<evidence type="ECO:0000313" key="4">
    <source>
        <dbReference type="Proteomes" id="UP001530400"/>
    </source>
</evidence>
<proteinExistence type="predicted"/>
<protein>
    <submittedName>
        <fullName evidence="3">Uncharacterized protein</fullName>
    </submittedName>
</protein>
<evidence type="ECO:0000313" key="3">
    <source>
        <dbReference type="EMBL" id="KAL3804602.1"/>
    </source>
</evidence>
<keyword evidence="4" id="KW-1185">Reference proteome</keyword>
<name>A0ABD3QWG9_9STRA</name>
<organism evidence="3 4">
    <name type="scientific">Cyclotella atomus</name>
    <dbReference type="NCBI Taxonomy" id="382360"/>
    <lineage>
        <taxon>Eukaryota</taxon>
        <taxon>Sar</taxon>
        <taxon>Stramenopiles</taxon>
        <taxon>Ochrophyta</taxon>
        <taxon>Bacillariophyta</taxon>
        <taxon>Coscinodiscophyceae</taxon>
        <taxon>Thalassiosirophycidae</taxon>
        <taxon>Stephanodiscales</taxon>
        <taxon>Stephanodiscaceae</taxon>
        <taxon>Cyclotella</taxon>
    </lineage>
</organism>
<gene>
    <name evidence="3" type="ORF">ACHAWO_003851</name>
</gene>
<comment type="caution">
    <text evidence="3">The sequence shown here is derived from an EMBL/GenBank/DDBJ whole genome shotgun (WGS) entry which is preliminary data.</text>
</comment>
<dbReference type="PANTHER" id="PTHR28229">
    <property type="entry name" value="TRANSLOCATION PROTEIN SEC66"/>
    <property type="match status" value="1"/>
</dbReference>
<evidence type="ECO:0000256" key="1">
    <source>
        <dbReference type="SAM" id="MobiDB-lite"/>
    </source>
</evidence>
<reference evidence="3 4" key="1">
    <citation type="submission" date="2024-10" db="EMBL/GenBank/DDBJ databases">
        <title>Updated reference genomes for cyclostephanoid diatoms.</title>
        <authorList>
            <person name="Roberts W.R."/>
            <person name="Alverson A.J."/>
        </authorList>
    </citation>
    <scope>NUCLEOTIDE SEQUENCE [LARGE SCALE GENOMIC DNA]</scope>
    <source>
        <strain evidence="3 4">AJA010-31</strain>
    </source>
</reference>
<feature type="region of interest" description="Disordered" evidence="1">
    <location>
        <begin position="1"/>
        <end position="37"/>
    </location>
</feature>
<keyword evidence="2" id="KW-0472">Membrane</keyword>
<keyword evidence="2" id="KW-1133">Transmembrane helix</keyword>
<dbReference type="AlphaFoldDB" id="A0ABD3QWG9"/>
<dbReference type="InterPro" id="IPR018624">
    <property type="entry name" value="Sec66"/>
</dbReference>
<feature type="transmembrane region" description="Helical" evidence="2">
    <location>
        <begin position="52"/>
        <end position="69"/>
    </location>
</feature>
<accession>A0ABD3QWG9</accession>
<dbReference type="Pfam" id="PF09802">
    <property type="entry name" value="Sec66"/>
    <property type="match status" value="1"/>
</dbReference>
<feature type="compositionally biased region" description="Basic and acidic residues" evidence="1">
    <location>
        <begin position="243"/>
        <end position="255"/>
    </location>
</feature>
<dbReference type="Proteomes" id="UP001530400">
    <property type="component" value="Unassembled WGS sequence"/>
</dbReference>
<feature type="region of interest" description="Disordered" evidence="1">
    <location>
        <begin position="235"/>
        <end position="289"/>
    </location>
</feature>
<dbReference type="PANTHER" id="PTHR28229:SF1">
    <property type="entry name" value="TRANSLOCATION PROTEIN SEC66"/>
    <property type="match status" value="1"/>
</dbReference>
<sequence length="289" mass="32107">MSAEEATINPDGSQTFSEDPTAEASGEGAGDAGEMPEDAIPEEEIPAGIDPAIYLALAAVAFVLIFMVLRMRRKRANADVDDFFSNLDGEKFDIKLPAAVDEYYEVKAKCESEGWVPGQPSNPPSQQHRLLAQALMKRCMADIPIVTHIQRESAGMNKLYSQSMCSVKQWKSYQAAEAMVSAEVEEVRAEADEVEPGWSQVIWRQAMQYHQMVKQREEQAKQAQQQAQQAQAKAIMEQQRNAQAEKAKADAEKNRVANAEKAAEELLKQEEREKQAKEGMKGLKKGFLG</sequence>
<keyword evidence="2" id="KW-0812">Transmembrane</keyword>
<evidence type="ECO:0000256" key="2">
    <source>
        <dbReference type="SAM" id="Phobius"/>
    </source>
</evidence>
<feature type="compositionally biased region" description="Basic and acidic residues" evidence="1">
    <location>
        <begin position="261"/>
        <end position="281"/>
    </location>
</feature>
<dbReference type="EMBL" id="JALLPJ020000034">
    <property type="protein sequence ID" value="KAL3804602.1"/>
    <property type="molecule type" value="Genomic_DNA"/>
</dbReference>